<dbReference type="Proteomes" id="UP000451565">
    <property type="component" value="Unassembled WGS sequence"/>
</dbReference>
<keyword evidence="3" id="KW-1185">Reference proteome</keyword>
<dbReference type="EMBL" id="WINI01000003">
    <property type="protein sequence ID" value="MQR00249.1"/>
    <property type="molecule type" value="Genomic_DNA"/>
</dbReference>
<comment type="caution">
    <text evidence="2">The sequence shown here is derived from an EMBL/GenBank/DDBJ whole genome shotgun (WGS) entry which is preliminary data.</text>
</comment>
<protein>
    <submittedName>
        <fullName evidence="2">Copper chaperone PCu(A)C</fullName>
    </submittedName>
</protein>
<feature type="chain" id="PRO_5033050329" evidence="1">
    <location>
        <begin position="25"/>
        <end position="158"/>
    </location>
</feature>
<reference evidence="2 3" key="1">
    <citation type="submission" date="2019-10" db="EMBL/GenBank/DDBJ databases">
        <title>Glaciimonas soli sp. nov., a psychrophilic bacterium isolated from the forest soil of a high elevation mountain in Taiwan.</title>
        <authorList>
            <person name="Wang L.-T."/>
            <person name="Shieh W.Y."/>
        </authorList>
    </citation>
    <scope>NUCLEOTIDE SEQUENCE [LARGE SCALE GENOMIC DNA]</scope>
    <source>
        <strain evidence="2 3">GS1</strain>
    </source>
</reference>
<evidence type="ECO:0000313" key="3">
    <source>
        <dbReference type="Proteomes" id="UP000451565"/>
    </source>
</evidence>
<dbReference type="SUPFAM" id="SSF110087">
    <property type="entry name" value="DR1885-like metal-binding protein"/>
    <property type="match status" value="1"/>
</dbReference>
<dbReference type="PANTHER" id="PTHR36302">
    <property type="entry name" value="BLR7088 PROTEIN"/>
    <property type="match status" value="1"/>
</dbReference>
<keyword evidence="1" id="KW-0732">Signal</keyword>
<dbReference type="InterPro" id="IPR036182">
    <property type="entry name" value="PCuAC_sf"/>
</dbReference>
<dbReference type="AlphaFoldDB" id="A0A843YKB2"/>
<dbReference type="Gene3D" id="2.60.40.1890">
    <property type="entry name" value="PCu(A)C copper chaperone"/>
    <property type="match status" value="1"/>
</dbReference>
<dbReference type="OrthoDB" id="9796962at2"/>
<feature type="signal peptide" evidence="1">
    <location>
        <begin position="1"/>
        <end position="24"/>
    </location>
</feature>
<organism evidence="2 3">
    <name type="scientific">Glaciimonas soli</name>
    <dbReference type="NCBI Taxonomy" id="2590999"/>
    <lineage>
        <taxon>Bacteria</taxon>
        <taxon>Pseudomonadati</taxon>
        <taxon>Pseudomonadota</taxon>
        <taxon>Betaproteobacteria</taxon>
        <taxon>Burkholderiales</taxon>
        <taxon>Oxalobacteraceae</taxon>
        <taxon>Glaciimonas</taxon>
    </lineage>
</organism>
<evidence type="ECO:0000313" key="2">
    <source>
        <dbReference type="EMBL" id="MQR00249.1"/>
    </source>
</evidence>
<evidence type="ECO:0000256" key="1">
    <source>
        <dbReference type="SAM" id="SignalP"/>
    </source>
</evidence>
<dbReference type="RefSeq" id="WP_153233867.1">
    <property type="nucleotide sequence ID" value="NZ_WINI01000003.1"/>
</dbReference>
<dbReference type="InterPro" id="IPR058248">
    <property type="entry name" value="Lxx211020-like"/>
</dbReference>
<dbReference type="InterPro" id="IPR007410">
    <property type="entry name" value="LpqE-like"/>
</dbReference>
<proteinExistence type="predicted"/>
<gene>
    <name evidence="2" type="ORF">GEV47_06105</name>
</gene>
<name>A0A843YKB2_9BURK</name>
<dbReference type="PANTHER" id="PTHR36302:SF1">
    <property type="entry name" value="COPPER CHAPERONE PCU(A)C"/>
    <property type="match status" value="1"/>
</dbReference>
<accession>A0A843YKB2</accession>
<sequence length="158" mass="16785">MSARISSIITLTLCSLALSTSAFAHEYTLGALKISHPYARATVPGQPSGAAYLTIENTGKNNDKLVSLSSAVAESAGIHSMSMDGNVMRMREKNDLELKPSTTISMKPGNGYHIMLTGLKKPLTAGETFPLTLNFKNAGKIEVQVDVEGSQAPASHQH</sequence>
<dbReference type="Pfam" id="PF04314">
    <property type="entry name" value="PCuAC"/>
    <property type="match status" value="1"/>
</dbReference>